<gene>
    <name evidence="2" type="ORF">PQR57_40695</name>
</gene>
<accession>A0ABW9B305</accession>
<sequence>MKGEMAGESKATAKAHCPNCDGERTCDVHGHIEKKWEWSDDYGNSVYGTDEYSLLECKGCETVFYEKSSMNSENVDYYYDNHGDTQANYGKEKNTYPKPESRTKPAWFDAMSKIDETLQNILDEMYVAYDNRSYILTAVGLRTALDRATEVLGIDASMSFTKKLEALKGGGWIGDTEKQTLEVVTDAGNAAAHRGWKPDDGEIRHLLMAMEVFLQRAFIVGKAALSIKDKIPRRPK</sequence>
<dbReference type="Pfam" id="PF13643">
    <property type="entry name" value="DUF4145"/>
    <property type="match status" value="1"/>
</dbReference>
<dbReference type="EMBL" id="JAQQEZ010000056">
    <property type="protein sequence ID" value="MFM0007260.1"/>
    <property type="molecule type" value="Genomic_DNA"/>
</dbReference>
<reference evidence="2 3" key="1">
    <citation type="journal article" date="2024" name="Chem. Sci.">
        <title>Discovery of megapolipeptins by genome mining of a Burkholderiales bacteria collection.</title>
        <authorList>
            <person name="Paulo B.S."/>
            <person name="Recchia M.J.J."/>
            <person name="Lee S."/>
            <person name="Fergusson C.H."/>
            <person name="Romanowski S.B."/>
            <person name="Hernandez A."/>
            <person name="Krull N."/>
            <person name="Liu D.Y."/>
            <person name="Cavanagh H."/>
            <person name="Bos A."/>
            <person name="Gray C.A."/>
            <person name="Murphy B.T."/>
            <person name="Linington R.G."/>
            <person name="Eustaquio A.S."/>
        </authorList>
    </citation>
    <scope>NUCLEOTIDE SEQUENCE [LARGE SCALE GENOMIC DNA]</scope>
    <source>
        <strain evidence="2 3">RL17-350-BIC-A</strain>
    </source>
</reference>
<comment type="caution">
    <text evidence="2">The sequence shown here is derived from an EMBL/GenBank/DDBJ whole genome shotgun (WGS) entry which is preliminary data.</text>
</comment>
<dbReference type="RefSeq" id="WP_408181840.1">
    <property type="nucleotide sequence ID" value="NZ_JAQQEZ010000056.1"/>
</dbReference>
<feature type="domain" description="DUF4145" evidence="1">
    <location>
        <begin position="124"/>
        <end position="210"/>
    </location>
</feature>
<evidence type="ECO:0000313" key="3">
    <source>
        <dbReference type="Proteomes" id="UP001629230"/>
    </source>
</evidence>
<evidence type="ECO:0000313" key="2">
    <source>
        <dbReference type="EMBL" id="MFM0007260.1"/>
    </source>
</evidence>
<dbReference type="InterPro" id="IPR025285">
    <property type="entry name" value="DUF4145"/>
</dbReference>
<dbReference type="Proteomes" id="UP001629230">
    <property type="component" value="Unassembled WGS sequence"/>
</dbReference>
<name>A0ABW9B305_9BURK</name>
<evidence type="ECO:0000259" key="1">
    <source>
        <dbReference type="Pfam" id="PF13643"/>
    </source>
</evidence>
<protein>
    <submittedName>
        <fullName evidence="2">DUF4145 domain-containing protein</fullName>
    </submittedName>
</protein>
<organism evidence="2 3">
    <name type="scientific">Paraburkholderia dipogonis</name>
    <dbReference type="NCBI Taxonomy" id="1211383"/>
    <lineage>
        <taxon>Bacteria</taxon>
        <taxon>Pseudomonadati</taxon>
        <taxon>Pseudomonadota</taxon>
        <taxon>Betaproteobacteria</taxon>
        <taxon>Burkholderiales</taxon>
        <taxon>Burkholderiaceae</taxon>
        <taxon>Paraburkholderia</taxon>
    </lineage>
</organism>
<keyword evidence="3" id="KW-1185">Reference proteome</keyword>
<proteinExistence type="predicted"/>